<dbReference type="EMBL" id="LSGP01000013">
    <property type="protein sequence ID" value="KYZ77098.1"/>
    <property type="molecule type" value="Genomic_DNA"/>
</dbReference>
<dbReference type="OrthoDB" id="1631560at2"/>
<evidence type="ECO:0008006" key="4">
    <source>
        <dbReference type="Google" id="ProtNLM"/>
    </source>
</evidence>
<dbReference type="Proteomes" id="UP000076268">
    <property type="component" value="Unassembled WGS sequence"/>
</dbReference>
<feature type="coiled-coil region" evidence="1">
    <location>
        <begin position="67"/>
        <end position="94"/>
    </location>
</feature>
<keyword evidence="1" id="KW-0175">Coiled coil</keyword>
<comment type="caution">
    <text evidence="2">The sequence shown here is derived from an EMBL/GenBank/DDBJ whole genome shotgun (WGS) entry which is preliminary data.</text>
</comment>
<name>A0A154BUB1_ANASB</name>
<accession>A0A154BUB1</accession>
<evidence type="ECO:0000256" key="1">
    <source>
        <dbReference type="SAM" id="Coils"/>
    </source>
</evidence>
<sequence length="138" mass="15356">MLASKKQEWAISHDYAPQTDVRRQSKPAHGLNVELRKNCCALAVLLLLLASIATLQTERIVSTGYQCVKLQNDLKVVEQKNEKLRVEIARLKSLDRIQTIATNNLGMTAPKHVLESPLATSSSGKLAAVQQEAPRRRM</sequence>
<dbReference type="RefSeq" id="WP_066238800.1">
    <property type="nucleotide sequence ID" value="NZ_LSGP01000013.1"/>
</dbReference>
<dbReference type="STRING" id="1794912.AXX12_02900"/>
<keyword evidence="3" id="KW-1185">Reference proteome</keyword>
<evidence type="ECO:0000313" key="2">
    <source>
        <dbReference type="EMBL" id="KYZ77098.1"/>
    </source>
</evidence>
<proteinExistence type="predicted"/>
<gene>
    <name evidence="2" type="ORF">AXX12_02900</name>
</gene>
<dbReference type="AlphaFoldDB" id="A0A154BUB1"/>
<protein>
    <recommendedName>
        <fullName evidence="4">Cell division protein FtsL</fullName>
    </recommendedName>
</protein>
<reference evidence="2 3" key="1">
    <citation type="submission" date="2016-02" db="EMBL/GenBank/DDBJ databases">
        <title>Anaerosporomusa subterraneum gen. nov., sp. nov., a spore-forming obligate anaerobe isolated from saprolite.</title>
        <authorList>
            <person name="Choi J.K."/>
            <person name="Shah M."/>
            <person name="Yee N."/>
        </authorList>
    </citation>
    <scope>NUCLEOTIDE SEQUENCE [LARGE SCALE GENOMIC DNA]</scope>
    <source>
        <strain evidence="2 3">RU4</strain>
    </source>
</reference>
<evidence type="ECO:0000313" key="3">
    <source>
        <dbReference type="Proteomes" id="UP000076268"/>
    </source>
</evidence>
<organism evidence="2 3">
    <name type="scientific">Anaerosporomusa subterranea</name>
    <dbReference type="NCBI Taxonomy" id="1794912"/>
    <lineage>
        <taxon>Bacteria</taxon>
        <taxon>Bacillati</taxon>
        <taxon>Bacillota</taxon>
        <taxon>Negativicutes</taxon>
        <taxon>Acetonemataceae</taxon>
        <taxon>Anaerosporomusa</taxon>
    </lineage>
</organism>